<dbReference type="GO" id="GO:0008094">
    <property type="term" value="F:ATP-dependent activity, acting on DNA"/>
    <property type="evidence" value="ECO:0007669"/>
    <property type="project" value="TreeGrafter"/>
</dbReference>
<dbReference type="GO" id="GO:0006281">
    <property type="term" value="P:DNA repair"/>
    <property type="evidence" value="ECO:0007669"/>
    <property type="project" value="TreeGrafter"/>
</dbReference>
<evidence type="ECO:0000256" key="2">
    <source>
        <dbReference type="ARBA" id="ARBA00022801"/>
    </source>
</evidence>
<evidence type="ECO:0000256" key="3">
    <source>
        <dbReference type="ARBA" id="ARBA00022840"/>
    </source>
</evidence>
<dbReference type="Gene3D" id="3.40.50.10810">
    <property type="entry name" value="Tandem AAA-ATPase domain"/>
    <property type="match status" value="1"/>
</dbReference>
<keyword evidence="6" id="KW-1185">Reference proteome</keyword>
<proteinExistence type="predicted"/>
<feature type="non-terminal residue" evidence="5">
    <location>
        <position position="1"/>
    </location>
</feature>
<comment type="caution">
    <text evidence="5">The sequence shown here is derived from an EMBL/GenBank/DDBJ whole genome shotgun (WGS) entry which is preliminary data.</text>
</comment>
<dbReference type="GO" id="GO:0005524">
    <property type="term" value="F:ATP binding"/>
    <property type="evidence" value="ECO:0007669"/>
    <property type="project" value="UniProtKB-KW"/>
</dbReference>
<dbReference type="InterPro" id="IPR027417">
    <property type="entry name" value="P-loop_NTPase"/>
</dbReference>
<dbReference type="Proteomes" id="UP000037035">
    <property type="component" value="Unassembled WGS sequence"/>
</dbReference>
<evidence type="ECO:0000313" key="5">
    <source>
        <dbReference type="EMBL" id="KNZ44428.1"/>
    </source>
</evidence>
<feature type="non-terminal residue" evidence="5">
    <location>
        <position position="126"/>
    </location>
</feature>
<name>A0A0L6U7E3_9BASI</name>
<dbReference type="GO" id="GO:0005634">
    <property type="term" value="C:nucleus"/>
    <property type="evidence" value="ECO:0007669"/>
    <property type="project" value="TreeGrafter"/>
</dbReference>
<dbReference type="InterPro" id="IPR000330">
    <property type="entry name" value="SNF2_N"/>
</dbReference>
<gene>
    <name evidence="5" type="ORF">VP01_9174g2</name>
</gene>
<keyword evidence="3" id="KW-0067">ATP-binding</keyword>
<dbReference type="AlphaFoldDB" id="A0A0L6U7E3"/>
<dbReference type="InterPro" id="IPR038718">
    <property type="entry name" value="SNF2-like_sf"/>
</dbReference>
<keyword evidence="1" id="KW-0547">Nucleotide-binding</keyword>
<accession>A0A0L6U7E3</accession>
<dbReference type="SUPFAM" id="SSF52540">
    <property type="entry name" value="P-loop containing nucleoside triphosphate hydrolases"/>
    <property type="match status" value="1"/>
</dbReference>
<dbReference type="PANTHER" id="PTHR45626">
    <property type="entry name" value="TRANSCRIPTION TERMINATION FACTOR 2-RELATED"/>
    <property type="match status" value="1"/>
</dbReference>
<evidence type="ECO:0000256" key="1">
    <source>
        <dbReference type="ARBA" id="ARBA00022741"/>
    </source>
</evidence>
<protein>
    <recommendedName>
        <fullName evidence="4">SNF2 N-terminal domain-containing protein</fullName>
    </recommendedName>
</protein>
<evidence type="ECO:0000313" key="6">
    <source>
        <dbReference type="Proteomes" id="UP000037035"/>
    </source>
</evidence>
<dbReference type="EMBL" id="LAVV01014798">
    <property type="protein sequence ID" value="KNZ44428.1"/>
    <property type="molecule type" value="Genomic_DNA"/>
</dbReference>
<sequence>LEIYILNLDHYTAKNAAKAFANTNEKRAKATLVICPLSTLANWETEIHKHLELNITKYTVYHGEERKRLTRTILWDHKILIATNNTVSNHYKSGGGVLPEDTPGFRSEWKNGKGSNFFSMDQVSTH</sequence>
<feature type="domain" description="SNF2 N-terminal" evidence="4">
    <location>
        <begin position="25"/>
        <end position="92"/>
    </location>
</feature>
<keyword evidence="2" id="KW-0378">Hydrolase</keyword>
<dbReference type="OrthoDB" id="448448at2759"/>
<dbReference type="PANTHER" id="PTHR45626:SF22">
    <property type="entry name" value="DNA REPAIR PROTEIN RAD5"/>
    <property type="match status" value="1"/>
</dbReference>
<dbReference type="GO" id="GO:0016787">
    <property type="term" value="F:hydrolase activity"/>
    <property type="evidence" value="ECO:0007669"/>
    <property type="project" value="UniProtKB-KW"/>
</dbReference>
<dbReference type="STRING" id="27349.A0A0L6U7E3"/>
<dbReference type="Pfam" id="PF00176">
    <property type="entry name" value="SNF2-rel_dom"/>
    <property type="match status" value="1"/>
</dbReference>
<dbReference type="VEuPathDB" id="FungiDB:VP01_9174g2"/>
<dbReference type="InterPro" id="IPR050628">
    <property type="entry name" value="SNF2_RAD54_helicase_TF"/>
</dbReference>
<reference evidence="5 6" key="1">
    <citation type="submission" date="2015-08" db="EMBL/GenBank/DDBJ databases">
        <title>Next Generation Sequencing and Analysis of the Genome of Puccinia sorghi L Schw, the Causal Agent of Maize Common Rust.</title>
        <authorList>
            <person name="Rochi L."/>
            <person name="Burguener G."/>
            <person name="Darino M."/>
            <person name="Turjanski A."/>
            <person name="Kreff E."/>
            <person name="Dieguez M.J."/>
            <person name="Sacco F."/>
        </authorList>
    </citation>
    <scope>NUCLEOTIDE SEQUENCE [LARGE SCALE GENOMIC DNA]</scope>
    <source>
        <strain evidence="5 6">RO10H11247</strain>
    </source>
</reference>
<organism evidence="5 6">
    <name type="scientific">Puccinia sorghi</name>
    <dbReference type="NCBI Taxonomy" id="27349"/>
    <lineage>
        <taxon>Eukaryota</taxon>
        <taxon>Fungi</taxon>
        <taxon>Dikarya</taxon>
        <taxon>Basidiomycota</taxon>
        <taxon>Pucciniomycotina</taxon>
        <taxon>Pucciniomycetes</taxon>
        <taxon>Pucciniales</taxon>
        <taxon>Pucciniaceae</taxon>
        <taxon>Puccinia</taxon>
    </lineage>
</organism>
<evidence type="ECO:0000259" key="4">
    <source>
        <dbReference type="Pfam" id="PF00176"/>
    </source>
</evidence>